<evidence type="ECO:0000313" key="1">
    <source>
        <dbReference type="EMBL" id="KAJ8539488.1"/>
    </source>
</evidence>
<accession>A0A9Q1LP14</accession>
<reference evidence="2" key="1">
    <citation type="journal article" date="2023" name="Proc. Natl. Acad. Sci. U.S.A.">
        <title>Genomic and structural basis for evolution of tropane alkaloid biosynthesis.</title>
        <authorList>
            <person name="Wanga Y.-J."/>
            <person name="Taina T."/>
            <person name="Yua J.-Y."/>
            <person name="Lia J."/>
            <person name="Xua B."/>
            <person name="Chenc J."/>
            <person name="D'Auriad J.C."/>
            <person name="Huanga J.-P."/>
            <person name="Huanga S.-X."/>
        </authorList>
    </citation>
    <scope>NUCLEOTIDE SEQUENCE [LARGE SCALE GENOMIC DNA]</scope>
    <source>
        <strain evidence="2">cv. KIB-2019</strain>
    </source>
</reference>
<dbReference type="EMBL" id="JAJAGQ010000016">
    <property type="protein sequence ID" value="KAJ8539488.1"/>
    <property type="molecule type" value="Genomic_DNA"/>
</dbReference>
<comment type="caution">
    <text evidence="1">The sequence shown here is derived from an EMBL/GenBank/DDBJ whole genome shotgun (WGS) entry which is preliminary data.</text>
</comment>
<dbReference type="Proteomes" id="UP001152561">
    <property type="component" value="Unassembled WGS sequence"/>
</dbReference>
<sequence>MSFTVAGLRRNQHQVSHESPMPCLHGVVECFLLIEGLLPGNLSSLIHGPEWNDETSCKTEGEDEAVLIS</sequence>
<gene>
    <name evidence="1" type="ORF">K7X08_013740</name>
</gene>
<name>A0A9Q1LP14_9SOLA</name>
<keyword evidence="2" id="KW-1185">Reference proteome</keyword>
<organism evidence="1 2">
    <name type="scientific">Anisodus acutangulus</name>
    <dbReference type="NCBI Taxonomy" id="402998"/>
    <lineage>
        <taxon>Eukaryota</taxon>
        <taxon>Viridiplantae</taxon>
        <taxon>Streptophyta</taxon>
        <taxon>Embryophyta</taxon>
        <taxon>Tracheophyta</taxon>
        <taxon>Spermatophyta</taxon>
        <taxon>Magnoliopsida</taxon>
        <taxon>eudicotyledons</taxon>
        <taxon>Gunneridae</taxon>
        <taxon>Pentapetalae</taxon>
        <taxon>asterids</taxon>
        <taxon>lamiids</taxon>
        <taxon>Solanales</taxon>
        <taxon>Solanaceae</taxon>
        <taxon>Solanoideae</taxon>
        <taxon>Hyoscyameae</taxon>
        <taxon>Anisodus</taxon>
    </lineage>
</organism>
<evidence type="ECO:0000313" key="2">
    <source>
        <dbReference type="Proteomes" id="UP001152561"/>
    </source>
</evidence>
<dbReference type="AlphaFoldDB" id="A0A9Q1LP14"/>
<proteinExistence type="predicted"/>
<protein>
    <submittedName>
        <fullName evidence="1">Uncharacterized protein</fullName>
    </submittedName>
</protein>